<proteinExistence type="inferred from homology"/>
<dbReference type="PRINTS" id="PR00081">
    <property type="entry name" value="GDHRDH"/>
</dbReference>
<comment type="similarity">
    <text evidence="1">Belongs to the short-chain dehydrogenases/reductases (SDR) family.</text>
</comment>
<name>A0A1F7X4T2_9BACT</name>
<dbReference type="FunFam" id="3.40.50.720:FF:000084">
    <property type="entry name" value="Short-chain dehydrogenase reductase"/>
    <property type="match status" value="1"/>
</dbReference>
<organism evidence="3 4">
    <name type="scientific">Candidatus Woesebacteria bacterium RBG_13_46_13</name>
    <dbReference type="NCBI Taxonomy" id="1802479"/>
    <lineage>
        <taxon>Bacteria</taxon>
        <taxon>Candidatus Woeseibacteriota</taxon>
    </lineage>
</organism>
<evidence type="ECO:0000313" key="4">
    <source>
        <dbReference type="Proteomes" id="UP000176778"/>
    </source>
</evidence>
<dbReference type="SUPFAM" id="SSF51735">
    <property type="entry name" value="NAD(P)-binding Rossmann-fold domains"/>
    <property type="match status" value="1"/>
</dbReference>
<dbReference type="Proteomes" id="UP000176778">
    <property type="component" value="Unassembled WGS sequence"/>
</dbReference>
<keyword evidence="2" id="KW-0560">Oxidoreductase</keyword>
<accession>A0A1F7X4T2</accession>
<dbReference type="PANTHER" id="PTHR42760">
    <property type="entry name" value="SHORT-CHAIN DEHYDROGENASES/REDUCTASES FAMILY MEMBER"/>
    <property type="match status" value="1"/>
</dbReference>
<dbReference type="Gene3D" id="3.40.50.720">
    <property type="entry name" value="NAD(P)-binding Rossmann-like Domain"/>
    <property type="match status" value="1"/>
</dbReference>
<sequence>MKKSPEIKYNFRGKTVVITGASRGIGNAVASAFLDAGASVVNLSRTKPVNIRSKNFLSVTLDVNDIAGIEKWISEFTQKKDIDIWINNAGIYPEGLLSNTTEEEWDMIMNTNLKSLFFASKKIAEHMRKIRHGVIINAGSLAAKIPSLNRSVYSVSKIAVLGLTKIMAAEWAKYGIRVNSYSPGFILTDMTKKLAREKSKVVTSQIAMKRVGKPEDVAKGILFLASEASAYITGADVEISGGKLLVQNLDQK</sequence>
<dbReference type="GO" id="GO:0016616">
    <property type="term" value="F:oxidoreductase activity, acting on the CH-OH group of donors, NAD or NADP as acceptor"/>
    <property type="evidence" value="ECO:0007669"/>
    <property type="project" value="TreeGrafter"/>
</dbReference>
<dbReference type="PANTHER" id="PTHR42760:SF115">
    <property type="entry name" value="3-OXOACYL-[ACYL-CARRIER-PROTEIN] REDUCTASE FABG"/>
    <property type="match status" value="1"/>
</dbReference>
<evidence type="ECO:0000313" key="3">
    <source>
        <dbReference type="EMBL" id="OGM09378.1"/>
    </source>
</evidence>
<dbReference type="PRINTS" id="PR00080">
    <property type="entry name" value="SDRFAMILY"/>
</dbReference>
<evidence type="ECO:0000256" key="2">
    <source>
        <dbReference type="ARBA" id="ARBA00023002"/>
    </source>
</evidence>
<dbReference type="Pfam" id="PF13561">
    <property type="entry name" value="adh_short_C2"/>
    <property type="match status" value="1"/>
</dbReference>
<reference evidence="3 4" key="1">
    <citation type="journal article" date="2016" name="Nat. Commun.">
        <title>Thousands of microbial genomes shed light on interconnected biogeochemical processes in an aquifer system.</title>
        <authorList>
            <person name="Anantharaman K."/>
            <person name="Brown C.T."/>
            <person name="Hug L.A."/>
            <person name="Sharon I."/>
            <person name="Castelle C.J."/>
            <person name="Probst A.J."/>
            <person name="Thomas B.C."/>
            <person name="Singh A."/>
            <person name="Wilkins M.J."/>
            <person name="Karaoz U."/>
            <person name="Brodie E.L."/>
            <person name="Williams K.H."/>
            <person name="Hubbard S.S."/>
            <person name="Banfield J.F."/>
        </authorList>
    </citation>
    <scope>NUCLEOTIDE SEQUENCE [LARGE SCALE GENOMIC DNA]</scope>
</reference>
<dbReference type="PROSITE" id="PS00061">
    <property type="entry name" value="ADH_SHORT"/>
    <property type="match status" value="1"/>
</dbReference>
<dbReference type="AlphaFoldDB" id="A0A1F7X4T2"/>
<dbReference type="InterPro" id="IPR002347">
    <property type="entry name" value="SDR_fam"/>
</dbReference>
<evidence type="ECO:0000256" key="1">
    <source>
        <dbReference type="ARBA" id="ARBA00006484"/>
    </source>
</evidence>
<evidence type="ECO:0008006" key="5">
    <source>
        <dbReference type="Google" id="ProtNLM"/>
    </source>
</evidence>
<gene>
    <name evidence="3" type="ORF">A2Y68_00195</name>
</gene>
<comment type="caution">
    <text evidence="3">The sequence shown here is derived from an EMBL/GenBank/DDBJ whole genome shotgun (WGS) entry which is preliminary data.</text>
</comment>
<dbReference type="EMBL" id="MGFR01000005">
    <property type="protein sequence ID" value="OGM09378.1"/>
    <property type="molecule type" value="Genomic_DNA"/>
</dbReference>
<dbReference type="InterPro" id="IPR020904">
    <property type="entry name" value="Sc_DH/Rdtase_CS"/>
</dbReference>
<protein>
    <recommendedName>
        <fullName evidence="5">Short-chain dehydrogenase</fullName>
    </recommendedName>
</protein>
<dbReference type="STRING" id="1802479.A2Y68_00195"/>
<dbReference type="CDD" id="cd05233">
    <property type="entry name" value="SDR_c"/>
    <property type="match status" value="1"/>
</dbReference>
<dbReference type="InterPro" id="IPR036291">
    <property type="entry name" value="NAD(P)-bd_dom_sf"/>
</dbReference>